<dbReference type="InterPro" id="IPR050343">
    <property type="entry name" value="RsuA_PseudoU_synthase"/>
</dbReference>
<dbReference type="CDD" id="cd00165">
    <property type="entry name" value="S4"/>
    <property type="match status" value="1"/>
</dbReference>
<dbReference type="Pfam" id="PF00849">
    <property type="entry name" value="PseudoU_synth_2"/>
    <property type="match status" value="1"/>
</dbReference>
<dbReference type="EMBL" id="CP002376">
    <property type="protein sequence ID" value="AEZ59720.1"/>
    <property type="molecule type" value="Genomic_DNA"/>
</dbReference>
<gene>
    <name evidence="5" type="primary">rluB</name>
    <name evidence="5" type="ordered locus">TPEGAU_0459</name>
</gene>
<dbReference type="InterPro" id="IPR006145">
    <property type="entry name" value="PsdUridine_synth_RsuA/RluA"/>
</dbReference>
<evidence type="ECO:0000256" key="2">
    <source>
        <dbReference type="ARBA" id="ARBA00023235"/>
    </source>
</evidence>
<keyword evidence="2" id="KW-0413">Isomerase</keyword>
<dbReference type="PROSITE" id="PS50889">
    <property type="entry name" value="S4"/>
    <property type="match status" value="1"/>
</dbReference>
<evidence type="ECO:0000313" key="6">
    <source>
        <dbReference type="Proteomes" id="UP000008192"/>
    </source>
</evidence>
<evidence type="ECO:0000256" key="1">
    <source>
        <dbReference type="ARBA" id="ARBA00008348"/>
    </source>
</evidence>
<dbReference type="InterPro" id="IPR020094">
    <property type="entry name" value="TruA/RsuA/RluB/E/F_N"/>
</dbReference>
<dbReference type="SMART" id="SM00363">
    <property type="entry name" value="S4"/>
    <property type="match status" value="1"/>
</dbReference>
<dbReference type="PANTHER" id="PTHR47683">
    <property type="entry name" value="PSEUDOURIDINE SYNTHASE FAMILY PROTEIN-RELATED"/>
    <property type="match status" value="1"/>
</dbReference>
<evidence type="ECO:0000313" key="5">
    <source>
        <dbReference type="EMBL" id="AEZ59720.1"/>
    </source>
</evidence>
<keyword evidence="3" id="KW-0694">RNA-binding</keyword>
<dbReference type="InterPro" id="IPR042092">
    <property type="entry name" value="PsdUridine_s_RsuA/RluB/E/F_cat"/>
</dbReference>
<dbReference type="AlphaFoldDB" id="A0AAU8PIJ7"/>
<dbReference type="Gene3D" id="3.30.70.580">
    <property type="entry name" value="Pseudouridine synthase I, catalytic domain, N-terminal subdomain"/>
    <property type="match status" value="1"/>
</dbReference>
<dbReference type="GeneID" id="93876229"/>
<organism evidence="5 6">
    <name type="scientific">Treponema pallidum subsp. pertenue (strain Gauthier)</name>
    <dbReference type="NCBI Taxonomy" id="491080"/>
    <lineage>
        <taxon>Bacteria</taxon>
        <taxon>Pseudomonadati</taxon>
        <taxon>Spirochaetota</taxon>
        <taxon>Spirochaetia</taxon>
        <taxon>Spirochaetales</taxon>
        <taxon>Treponemataceae</taxon>
        <taxon>Treponema</taxon>
    </lineage>
</organism>
<dbReference type="Pfam" id="PF01479">
    <property type="entry name" value="S4"/>
    <property type="match status" value="1"/>
</dbReference>
<dbReference type="KEGG" id="tpg:TPEGAU_0459"/>
<protein>
    <submittedName>
        <fullName evidence="5">RsuA family pseudouridine synthase</fullName>
        <ecNumber evidence="5">4.2.1.70</ecNumber>
    </submittedName>
</protein>
<feature type="domain" description="RNA-binding S4" evidence="4">
    <location>
        <begin position="14"/>
        <end position="77"/>
    </location>
</feature>
<reference evidence="6" key="1">
    <citation type="journal article" date="2012" name="PLoS Negl. Trop. Dis.">
        <title>Whole genome sequences of three Treponema pallidum ssp. pertenue strains: yaws and syphilis treponemes differ in less than 0.2% of the genome sequence.</title>
        <authorList>
            <person name="Cejkova D."/>
            <person name="Zobanikova M."/>
            <person name="Chen L."/>
            <person name="Pospisilova P."/>
            <person name="Strouhal M."/>
            <person name="Qin X."/>
            <person name="Mikalova L."/>
            <person name="Norris S.J."/>
            <person name="Muzny D.M."/>
            <person name="Gibbs R.A."/>
            <person name="Fulton L.L."/>
            <person name="Sodergren E."/>
            <person name="Weinstock G.M."/>
            <person name="Smajs D."/>
        </authorList>
    </citation>
    <scope>NUCLEOTIDE SEQUENCE [LARGE SCALE GENOMIC DNA]</scope>
    <source>
        <strain evidence="6">Gauthier</strain>
    </source>
</reference>
<dbReference type="PROSITE" id="PS01149">
    <property type="entry name" value="PSI_RSU"/>
    <property type="match status" value="1"/>
</dbReference>
<evidence type="ECO:0000256" key="3">
    <source>
        <dbReference type="PROSITE-ProRule" id="PRU00182"/>
    </source>
</evidence>
<accession>A0AAU8PIJ7</accession>
<dbReference type="InterPro" id="IPR020103">
    <property type="entry name" value="PsdUridine_synth_cat_dom_sf"/>
</dbReference>
<name>A0AAU8PIJ7_TREPG</name>
<dbReference type="GO" id="GO:0000455">
    <property type="term" value="P:enzyme-directed rRNA pseudouridine synthesis"/>
    <property type="evidence" value="ECO:0007669"/>
    <property type="project" value="UniProtKB-ARBA"/>
</dbReference>
<dbReference type="Gene3D" id="3.30.70.1560">
    <property type="entry name" value="Alpha-L RNA-binding motif"/>
    <property type="match status" value="1"/>
</dbReference>
<dbReference type="RefSeq" id="WP_014342436.1">
    <property type="nucleotide sequence ID" value="NC_016843.1"/>
</dbReference>
<dbReference type="Proteomes" id="UP000008192">
    <property type="component" value="Chromosome"/>
</dbReference>
<proteinExistence type="inferred from homology"/>
<dbReference type="InterPro" id="IPR036986">
    <property type="entry name" value="S4_RNA-bd_sf"/>
</dbReference>
<dbReference type="SUPFAM" id="SSF55174">
    <property type="entry name" value="Alpha-L RNA-binding motif"/>
    <property type="match status" value="1"/>
</dbReference>
<dbReference type="Gene3D" id="3.10.290.10">
    <property type="entry name" value="RNA-binding S4 domain"/>
    <property type="match status" value="1"/>
</dbReference>
<evidence type="ECO:0000259" key="4">
    <source>
        <dbReference type="SMART" id="SM00363"/>
    </source>
</evidence>
<sequence>MQGRVCRLQPFFRLRLQVYLARSGCASRRACEALIASGRVTVDGQTVTTQGRTVCAQNVVCVDGTVVQLERVQRYVLLYKPVGYICSLAPQFPAGYAHTQVRAGPSKQEYARAIDLVQPAYQERLYHIGRLDVRSEGALLFTNDGSFAQALGHPRSGIEKEYIVETREPVPAALLSSFVRGVWVEGCRYRCVRARHLAAQCVQLVLVEGKKREIRVVFEAWGQDVVRLVRVRIGRVRLGPLRPGAFRTMRLQEVAQLLQCAGCAR</sequence>
<dbReference type="SUPFAM" id="SSF55120">
    <property type="entry name" value="Pseudouridine synthase"/>
    <property type="match status" value="1"/>
</dbReference>
<keyword evidence="5" id="KW-0456">Lyase</keyword>
<dbReference type="EC" id="4.2.1.70" evidence="5"/>
<comment type="similarity">
    <text evidence="1">Belongs to the pseudouridine synthase RsuA family.</text>
</comment>
<dbReference type="InterPro" id="IPR018496">
    <property type="entry name" value="PsdUridine_synth_RsuA/RluB_CS"/>
</dbReference>
<dbReference type="GO" id="GO:0004730">
    <property type="term" value="F:pseudouridylate synthase activity"/>
    <property type="evidence" value="ECO:0007669"/>
    <property type="project" value="UniProtKB-EC"/>
</dbReference>
<dbReference type="PANTHER" id="PTHR47683:SF2">
    <property type="entry name" value="RNA-BINDING S4 DOMAIN-CONTAINING PROTEIN"/>
    <property type="match status" value="1"/>
</dbReference>
<dbReference type="GO" id="GO:0120159">
    <property type="term" value="F:rRNA pseudouridine synthase activity"/>
    <property type="evidence" value="ECO:0007669"/>
    <property type="project" value="UniProtKB-ARBA"/>
</dbReference>
<dbReference type="GO" id="GO:0003723">
    <property type="term" value="F:RNA binding"/>
    <property type="evidence" value="ECO:0007669"/>
    <property type="project" value="UniProtKB-KW"/>
</dbReference>
<dbReference type="InterPro" id="IPR002942">
    <property type="entry name" value="S4_RNA-bd"/>
</dbReference>